<evidence type="ECO:0000256" key="1">
    <source>
        <dbReference type="ARBA" id="ARBA00022490"/>
    </source>
</evidence>
<dbReference type="SUPFAM" id="SSF53335">
    <property type="entry name" value="S-adenosyl-L-methionine-dependent methyltransferases"/>
    <property type="match status" value="1"/>
</dbReference>
<dbReference type="Proteomes" id="UP000477911">
    <property type="component" value="Unassembled WGS sequence"/>
</dbReference>
<feature type="region of interest" description="Disordered" evidence="6">
    <location>
        <begin position="325"/>
        <end position="346"/>
    </location>
</feature>
<protein>
    <submittedName>
        <fullName evidence="8">Methyltransferase</fullName>
    </submittedName>
</protein>
<dbReference type="GO" id="GO:0006364">
    <property type="term" value="P:rRNA processing"/>
    <property type="evidence" value="ECO:0007669"/>
    <property type="project" value="UniProtKB-KW"/>
</dbReference>
<dbReference type="CDD" id="cd02440">
    <property type="entry name" value="AdoMet_MTases"/>
    <property type="match status" value="1"/>
</dbReference>
<sequence length="346" mass="36200">MAARLAIALEAGLDLSSGGIAVLAPRAGTDLSALPKDRLRIVTGFYPDYRHFKEAGHACAVGPDCAEKAEGGFAAVLVCLPREKALARALVAAACAMTTGPVILDGQKDDGIDSLLKEVRRRGPVEGPVNKAHGKLFWFPASTAFADWAGAPAQIEGGFVTAPGVFSADGVDPASALLAGALPELSGRVADLGAGWGYLSQRLAGMSGITSLDLVEADHAALACARRNIDDPRVHFHWADARDWKAPTPLDVIVMNPPFHTGRAADPELGRDFIRSAARNLAASGRLYMVANAHLGYEDTLQGLFGSVTGFGGTRSFKLLVAERPSRQAGRGRLGSGSGTHGDMKR</sequence>
<dbReference type="Gene3D" id="3.40.50.150">
    <property type="entry name" value="Vaccinia Virus protein VP39"/>
    <property type="match status" value="2"/>
</dbReference>
<dbReference type="GO" id="GO:0008757">
    <property type="term" value="F:S-adenosylmethionine-dependent methyltransferase activity"/>
    <property type="evidence" value="ECO:0007669"/>
    <property type="project" value="InterPro"/>
</dbReference>
<keyword evidence="5" id="KW-0949">S-adenosyl-L-methionine</keyword>
<comment type="caution">
    <text evidence="8">The sequence shown here is derived from an EMBL/GenBank/DDBJ whole genome shotgun (WGS) entry which is preliminary data.</text>
</comment>
<evidence type="ECO:0000256" key="6">
    <source>
        <dbReference type="SAM" id="MobiDB-lite"/>
    </source>
</evidence>
<proteinExistence type="predicted"/>
<evidence type="ECO:0000256" key="3">
    <source>
        <dbReference type="ARBA" id="ARBA00022603"/>
    </source>
</evidence>
<evidence type="ECO:0000256" key="4">
    <source>
        <dbReference type="ARBA" id="ARBA00022679"/>
    </source>
</evidence>
<dbReference type="EMBL" id="WUMU01000029">
    <property type="protein sequence ID" value="MXN20471.1"/>
    <property type="molecule type" value="Genomic_DNA"/>
</dbReference>
<evidence type="ECO:0000259" key="7">
    <source>
        <dbReference type="Pfam" id="PF05175"/>
    </source>
</evidence>
<dbReference type="InterPro" id="IPR046977">
    <property type="entry name" value="RsmC/RlmG"/>
</dbReference>
<accession>A0A6L7G8Q7</accession>
<reference evidence="8 9" key="1">
    <citation type="submission" date="2019-12" db="EMBL/GenBank/DDBJ databases">
        <authorList>
            <person name="Li M."/>
        </authorList>
    </citation>
    <scope>NUCLEOTIDE SEQUENCE [LARGE SCALE GENOMIC DNA]</scope>
    <source>
        <strain evidence="8 9">GBMRC 2024</strain>
    </source>
</reference>
<dbReference type="InterPro" id="IPR007848">
    <property type="entry name" value="Small_mtfrase_dom"/>
</dbReference>
<evidence type="ECO:0000313" key="8">
    <source>
        <dbReference type="EMBL" id="MXN20471.1"/>
    </source>
</evidence>
<dbReference type="GO" id="GO:0008170">
    <property type="term" value="F:N-methyltransferase activity"/>
    <property type="evidence" value="ECO:0007669"/>
    <property type="project" value="UniProtKB-ARBA"/>
</dbReference>
<dbReference type="GO" id="GO:0032259">
    <property type="term" value="P:methylation"/>
    <property type="evidence" value="ECO:0007669"/>
    <property type="project" value="UniProtKB-KW"/>
</dbReference>
<dbReference type="PANTHER" id="PTHR47816">
    <property type="entry name" value="RIBOSOMAL RNA SMALL SUBUNIT METHYLTRANSFERASE C"/>
    <property type="match status" value="1"/>
</dbReference>
<keyword evidence="2" id="KW-0698">rRNA processing</keyword>
<evidence type="ECO:0000256" key="2">
    <source>
        <dbReference type="ARBA" id="ARBA00022552"/>
    </source>
</evidence>
<feature type="domain" description="Methyltransferase small" evidence="7">
    <location>
        <begin position="158"/>
        <end position="320"/>
    </location>
</feature>
<keyword evidence="4 8" id="KW-0808">Transferase</keyword>
<dbReference type="Pfam" id="PF05175">
    <property type="entry name" value="MTS"/>
    <property type="match status" value="1"/>
</dbReference>
<dbReference type="InterPro" id="IPR029063">
    <property type="entry name" value="SAM-dependent_MTases_sf"/>
</dbReference>
<dbReference type="AlphaFoldDB" id="A0A6L7G8Q7"/>
<dbReference type="PANTHER" id="PTHR47816:SF4">
    <property type="entry name" value="RIBOSOMAL RNA SMALL SUBUNIT METHYLTRANSFERASE C"/>
    <property type="match status" value="1"/>
</dbReference>
<organism evidence="8 9">
    <name type="scientific">Pseudooceanicola albus</name>
    <dbReference type="NCBI Taxonomy" id="2692189"/>
    <lineage>
        <taxon>Bacteria</taxon>
        <taxon>Pseudomonadati</taxon>
        <taxon>Pseudomonadota</taxon>
        <taxon>Alphaproteobacteria</taxon>
        <taxon>Rhodobacterales</taxon>
        <taxon>Paracoccaceae</taxon>
        <taxon>Pseudooceanicola</taxon>
    </lineage>
</organism>
<name>A0A6L7G8Q7_9RHOB</name>
<keyword evidence="1" id="KW-0963">Cytoplasm</keyword>
<dbReference type="PROSITE" id="PS00092">
    <property type="entry name" value="N6_MTASE"/>
    <property type="match status" value="1"/>
</dbReference>
<evidence type="ECO:0000256" key="5">
    <source>
        <dbReference type="ARBA" id="ARBA00022691"/>
    </source>
</evidence>
<keyword evidence="9" id="KW-1185">Reference proteome</keyword>
<keyword evidence="3 8" id="KW-0489">Methyltransferase</keyword>
<dbReference type="InterPro" id="IPR002052">
    <property type="entry name" value="DNA_methylase_N6_adenine_CS"/>
</dbReference>
<gene>
    <name evidence="8" type="ORF">GR170_21765</name>
</gene>
<dbReference type="GO" id="GO:0003676">
    <property type="term" value="F:nucleic acid binding"/>
    <property type="evidence" value="ECO:0007669"/>
    <property type="project" value="InterPro"/>
</dbReference>
<evidence type="ECO:0000313" key="9">
    <source>
        <dbReference type="Proteomes" id="UP000477911"/>
    </source>
</evidence>